<dbReference type="AlphaFoldDB" id="A0A2K1IA09"/>
<comment type="caution">
    <text evidence="1">The sequence shown here is derived from an EMBL/GenBank/DDBJ whole genome shotgun (WGS) entry which is preliminary data.</text>
</comment>
<reference evidence="1" key="2">
    <citation type="journal article" date="2018" name="Plant J.">
        <title>The Physcomitrella patens chromosome-scale assembly reveals moss genome structure and evolution.</title>
        <authorList>
            <person name="Lang D."/>
            <person name="Ullrich K.K."/>
            <person name="Murat F."/>
            <person name="Fuchs J."/>
            <person name="Jenkins J."/>
            <person name="Haas F.B."/>
            <person name="Piednoel M."/>
            <person name="Gundlach H."/>
            <person name="Van Bel M."/>
            <person name="Meyberg R."/>
            <person name="Vives C."/>
            <person name="Morata J."/>
            <person name="Symeonidi A."/>
            <person name="Hiss M."/>
            <person name="Muchero W."/>
            <person name="Kamisugi Y."/>
            <person name="Saleh O."/>
            <person name="Blanc G."/>
            <person name="Decker E.L."/>
            <person name="van Gessel N."/>
            <person name="Grimwood J."/>
            <person name="Hayes R.D."/>
            <person name="Graham S.W."/>
            <person name="Gunter L.E."/>
            <person name="McDaniel S.F."/>
            <person name="Hoernstein S.N.W."/>
            <person name="Larsson A."/>
            <person name="Li F.W."/>
            <person name="Perroud P.F."/>
            <person name="Phillips J."/>
            <person name="Ranjan P."/>
            <person name="Rokshar D.S."/>
            <person name="Rothfels C.J."/>
            <person name="Schneider L."/>
            <person name="Shu S."/>
            <person name="Stevenson D.W."/>
            <person name="Thummler F."/>
            <person name="Tillich M."/>
            <person name="Villarreal Aguilar J.C."/>
            <person name="Widiez T."/>
            <person name="Wong G.K."/>
            <person name="Wymore A."/>
            <person name="Zhang Y."/>
            <person name="Zimmer A.D."/>
            <person name="Quatrano R.S."/>
            <person name="Mayer K.F.X."/>
            <person name="Goodstein D."/>
            <person name="Casacuberta J.M."/>
            <person name="Vandepoele K."/>
            <person name="Reski R."/>
            <person name="Cuming A.C."/>
            <person name="Tuskan G.A."/>
            <person name="Maumus F."/>
            <person name="Salse J."/>
            <person name="Schmutz J."/>
            <person name="Rensing S.A."/>
        </authorList>
    </citation>
    <scope>NUCLEOTIDE SEQUENCE [LARGE SCALE GENOMIC DNA]</scope>
</reference>
<dbReference type="InParanoid" id="A0A2K1IA09"/>
<protein>
    <submittedName>
        <fullName evidence="1">Uncharacterized protein</fullName>
    </submittedName>
</protein>
<sequence>MDFDAKLVISGKWLAKELDLEPCPFTIVTSIRSTKHATDYIRQPLHRSHISLVLQGIRS</sequence>
<dbReference type="EMBL" id="ABEU02000057">
    <property type="protein sequence ID" value="PNR26110.1"/>
    <property type="molecule type" value="Genomic_DNA"/>
</dbReference>
<proteinExistence type="predicted"/>
<evidence type="ECO:0000313" key="1">
    <source>
        <dbReference type="EMBL" id="PNR26110.1"/>
    </source>
</evidence>
<accession>A0A2K1IA09</accession>
<name>A0A2K1IA09_PHYPA</name>
<gene>
    <name evidence="1" type="ORF">PHYPA_031122</name>
</gene>
<organism evidence="1">
    <name type="scientific">Physcomitrium patens</name>
    <name type="common">Spreading-leaved earth moss</name>
    <name type="synonym">Physcomitrella patens</name>
    <dbReference type="NCBI Taxonomy" id="3218"/>
    <lineage>
        <taxon>Eukaryota</taxon>
        <taxon>Viridiplantae</taxon>
        <taxon>Streptophyta</taxon>
        <taxon>Embryophyta</taxon>
        <taxon>Bryophyta</taxon>
        <taxon>Bryophytina</taxon>
        <taxon>Bryopsida</taxon>
        <taxon>Funariidae</taxon>
        <taxon>Funariales</taxon>
        <taxon>Funariaceae</taxon>
        <taxon>Physcomitrium</taxon>
    </lineage>
</organism>
<reference evidence="1" key="1">
    <citation type="journal article" date="2008" name="Science">
        <title>The Physcomitrella genome reveals evolutionary insights into the conquest of land by plants.</title>
        <authorList>
            <person name="Rensing S."/>
            <person name="Lang D."/>
            <person name="Zimmer A."/>
            <person name="Terry A."/>
            <person name="Salamov A."/>
            <person name="Shapiro H."/>
            <person name="Nishiyama T."/>
            <person name="Perroud P.-F."/>
            <person name="Lindquist E."/>
            <person name="Kamisugi Y."/>
            <person name="Tanahashi T."/>
            <person name="Sakakibara K."/>
            <person name="Fujita T."/>
            <person name="Oishi K."/>
            <person name="Shin-I T."/>
            <person name="Kuroki Y."/>
            <person name="Toyoda A."/>
            <person name="Suzuki Y."/>
            <person name="Hashimoto A."/>
            <person name="Yamaguchi K."/>
            <person name="Sugano A."/>
            <person name="Kohara Y."/>
            <person name="Fujiyama A."/>
            <person name="Anterola A."/>
            <person name="Aoki S."/>
            <person name="Ashton N."/>
            <person name="Barbazuk W.B."/>
            <person name="Barker E."/>
            <person name="Bennetzen J."/>
            <person name="Bezanilla M."/>
            <person name="Blankenship R."/>
            <person name="Cho S.H."/>
            <person name="Dutcher S."/>
            <person name="Estelle M."/>
            <person name="Fawcett J.A."/>
            <person name="Gundlach H."/>
            <person name="Hanada K."/>
            <person name="Heyl A."/>
            <person name="Hicks K.A."/>
            <person name="Hugh J."/>
            <person name="Lohr M."/>
            <person name="Mayer K."/>
            <person name="Melkozernov A."/>
            <person name="Murata T."/>
            <person name="Nelson D."/>
            <person name="Pils B."/>
            <person name="Prigge M."/>
            <person name="Reiss B."/>
            <person name="Renner T."/>
            <person name="Rombauts S."/>
            <person name="Rushton P."/>
            <person name="Sanderfoot A."/>
            <person name="Schween G."/>
            <person name="Shiu S.-H."/>
            <person name="Stueber K."/>
            <person name="Theodoulou F.L."/>
            <person name="Tu H."/>
            <person name="Van de Peer Y."/>
            <person name="Verrier P.J."/>
            <person name="Waters E."/>
            <person name="Wood A."/>
            <person name="Yang L."/>
            <person name="Cove D."/>
            <person name="Cuming A."/>
            <person name="Hasebe M."/>
            <person name="Lucas S."/>
            <person name="Mishler D.B."/>
            <person name="Reski R."/>
            <person name="Grigoriev I."/>
            <person name="Quatrano R.S."/>
            <person name="Boore J.L."/>
        </authorList>
    </citation>
    <scope>NUCLEOTIDE SEQUENCE [LARGE SCALE GENOMIC DNA]</scope>
</reference>